<proteinExistence type="predicted"/>
<comment type="caution">
    <text evidence="1">The sequence shown here is derived from an EMBL/GenBank/DDBJ whole genome shotgun (WGS) entry which is preliminary data.</text>
</comment>
<sequence length="117" mass="13699">MKSSTRSETDLPVAPRFVVLGALMRDLAVLTPALFDTRSLYWPDPNSINKYWVHSFISRIPDWYLVIIEKFYQSENRFAAELGKLMIERKLRECIQIEINVSCTISQPSSWFLTIHF</sequence>
<organism evidence="1 2">
    <name type="scientific">Elysia crispata</name>
    <name type="common">lettuce slug</name>
    <dbReference type="NCBI Taxonomy" id="231223"/>
    <lineage>
        <taxon>Eukaryota</taxon>
        <taxon>Metazoa</taxon>
        <taxon>Spiralia</taxon>
        <taxon>Lophotrochozoa</taxon>
        <taxon>Mollusca</taxon>
        <taxon>Gastropoda</taxon>
        <taxon>Heterobranchia</taxon>
        <taxon>Euthyneura</taxon>
        <taxon>Panpulmonata</taxon>
        <taxon>Sacoglossa</taxon>
        <taxon>Placobranchoidea</taxon>
        <taxon>Plakobranchidae</taxon>
        <taxon>Elysia</taxon>
    </lineage>
</organism>
<evidence type="ECO:0000313" key="1">
    <source>
        <dbReference type="EMBL" id="KAK3791379.1"/>
    </source>
</evidence>
<gene>
    <name evidence="1" type="ORF">RRG08_012561</name>
</gene>
<keyword evidence="2" id="KW-1185">Reference proteome</keyword>
<reference evidence="1" key="1">
    <citation type="journal article" date="2023" name="G3 (Bethesda)">
        <title>A reference genome for the long-term kleptoplast-retaining sea slug Elysia crispata morphotype clarki.</title>
        <authorList>
            <person name="Eastman K.E."/>
            <person name="Pendleton A.L."/>
            <person name="Shaikh M.A."/>
            <person name="Suttiyut T."/>
            <person name="Ogas R."/>
            <person name="Tomko P."/>
            <person name="Gavelis G."/>
            <person name="Widhalm J.R."/>
            <person name="Wisecaver J.H."/>
        </authorList>
    </citation>
    <scope>NUCLEOTIDE SEQUENCE</scope>
    <source>
        <strain evidence="1">ECLA1</strain>
    </source>
</reference>
<dbReference type="EMBL" id="JAWDGP010001473">
    <property type="protein sequence ID" value="KAK3791379.1"/>
    <property type="molecule type" value="Genomic_DNA"/>
</dbReference>
<accession>A0AAE1AP36</accession>
<dbReference type="Proteomes" id="UP001283361">
    <property type="component" value="Unassembled WGS sequence"/>
</dbReference>
<name>A0AAE1AP36_9GAST</name>
<dbReference type="AlphaFoldDB" id="A0AAE1AP36"/>
<evidence type="ECO:0000313" key="2">
    <source>
        <dbReference type="Proteomes" id="UP001283361"/>
    </source>
</evidence>
<protein>
    <submittedName>
        <fullName evidence="1">Uncharacterized protein</fullName>
    </submittedName>
</protein>